<dbReference type="Pfam" id="PF12104">
    <property type="entry name" value="Tcell_CD4_C"/>
    <property type="match status" value="1"/>
</dbReference>
<name>A0A316VII6_9BASI</name>
<dbReference type="Proteomes" id="UP000245771">
    <property type="component" value="Unassembled WGS sequence"/>
</dbReference>
<feature type="transmembrane region" description="Helical" evidence="2">
    <location>
        <begin position="563"/>
        <end position="589"/>
    </location>
</feature>
<keyword evidence="2" id="KW-1133">Transmembrane helix</keyword>
<feature type="domain" description="Beta-glucuronidase C-terminal" evidence="4">
    <location>
        <begin position="409"/>
        <end position="515"/>
    </location>
</feature>
<dbReference type="Gene3D" id="1.20.5.900">
    <property type="entry name" value="transmembrane domain of human cd4"/>
    <property type="match status" value="1"/>
</dbReference>
<dbReference type="PANTHER" id="PTHR36183">
    <property type="entry name" value="BETA-GLUCURONIDASE"/>
    <property type="match status" value="1"/>
</dbReference>
<protein>
    <submittedName>
        <fullName evidence="5">Uncharacterized protein</fullName>
    </submittedName>
</protein>
<accession>A0A316VII6</accession>
<dbReference type="GeneID" id="37018186"/>
<dbReference type="Gene3D" id="2.60.40.1180">
    <property type="entry name" value="Golgi alpha-mannosidase II"/>
    <property type="match status" value="1"/>
</dbReference>
<dbReference type="SUPFAM" id="SSF51445">
    <property type="entry name" value="(Trans)glycosidases"/>
    <property type="match status" value="1"/>
</dbReference>
<reference evidence="5 6" key="1">
    <citation type="journal article" date="2018" name="Mol. Biol. Evol.">
        <title>Broad Genomic Sampling Reveals a Smut Pathogenic Ancestry of the Fungal Clade Ustilaginomycotina.</title>
        <authorList>
            <person name="Kijpornyongpan T."/>
            <person name="Mondo S.J."/>
            <person name="Barry K."/>
            <person name="Sandor L."/>
            <person name="Lee J."/>
            <person name="Lipzen A."/>
            <person name="Pangilinan J."/>
            <person name="LaButti K."/>
            <person name="Hainaut M."/>
            <person name="Henrissat B."/>
            <person name="Grigoriev I.V."/>
            <person name="Spatafora J.W."/>
            <person name="Aime M.C."/>
        </authorList>
    </citation>
    <scope>NUCLEOTIDE SEQUENCE [LARGE SCALE GENOMIC DNA]</scope>
    <source>
        <strain evidence="5 6">MCA 3882</strain>
    </source>
</reference>
<evidence type="ECO:0000313" key="6">
    <source>
        <dbReference type="Proteomes" id="UP000245771"/>
    </source>
</evidence>
<dbReference type="PANTHER" id="PTHR36183:SF2">
    <property type="entry name" value="BETA-GLUCURONIDASE C-TERMINAL DOMAIN-CONTAINING PROTEIN"/>
    <property type="match status" value="1"/>
</dbReference>
<keyword evidence="2" id="KW-0812">Transmembrane</keyword>
<dbReference type="InterPro" id="IPR021963">
    <property type="entry name" value="Tcell_CD4_Cterm"/>
</dbReference>
<evidence type="ECO:0000256" key="2">
    <source>
        <dbReference type="SAM" id="Phobius"/>
    </source>
</evidence>
<dbReference type="OrthoDB" id="2796951at2759"/>
<feature type="region of interest" description="Disordered" evidence="1">
    <location>
        <begin position="1"/>
        <end position="28"/>
    </location>
</feature>
<dbReference type="EMBL" id="KZ819603">
    <property type="protein sequence ID" value="PWN35821.1"/>
    <property type="molecule type" value="Genomic_DNA"/>
</dbReference>
<evidence type="ECO:0000259" key="3">
    <source>
        <dbReference type="Pfam" id="PF12104"/>
    </source>
</evidence>
<evidence type="ECO:0000313" key="5">
    <source>
        <dbReference type="EMBL" id="PWN35821.1"/>
    </source>
</evidence>
<keyword evidence="6" id="KW-1185">Reference proteome</keyword>
<evidence type="ECO:0000259" key="4">
    <source>
        <dbReference type="Pfam" id="PF16862"/>
    </source>
</evidence>
<keyword evidence="2" id="KW-0472">Membrane</keyword>
<dbReference type="AlphaFoldDB" id="A0A316VII6"/>
<dbReference type="InterPro" id="IPR017853">
    <property type="entry name" value="GH"/>
</dbReference>
<gene>
    <name evidence="5" type="ORF">FA14DRAFT_120410</name>
</gene>
<sequence length="612" mass="65053">MINDVNAQASVTPAATTNGLSGPQGGSQGLSYTLSPSYAGMGIEPSNLFAFTGTTSPNQMTMNLLQNLANYTGQPPHMRVGGNTGDTALYNSSYTGYYFQPNPETTGPTDVAYYGPNFFKVINYLPKNTPITYGLPMAYQGPNASQMLLEIANGVVDAFTNIQLFSLEVGNEPDLYVQNKFRPAGWGASQYGTEWSTAVLAVWQQVLQPKGVTKSFFEAACSATTAANHGYRIENLVTTGVATATDNGLYVGGWNQHDYYYYVNVSNYKLTLSELMNLGSTAGQFTEWTSQADQAATTGKPYYLREMGSVGPEGLSGISDTFGNALWTFNFFLFASTVGVQSVQMHMLQDSYGSPWQPVVMADGTQPYVRPAYSAWAAMAQLNGAGCQTQIAPLTINNIPNGYTNRLGAYAAYDAGNLQSVVLINTQVAYSSQGQNINTQQVSFSMPTNMAGKTFYISLLTAPGADALNNTQWNGYDYAQNGDGSAKKVNTQTQTAVVGSDGTLTLTVRDSQALVANLGSQIGSTNNKPNSKACKNFSTVNSTGTGSGFKATSGFASHLPLSLGAIIGIAAGGGSALLILLGLIIFCCVRRARRRRAAKMNDSAAALLPPAY</sequence>
<dbReference type="Pfam" id="PF16862">
    <property type="entry name" value="Glyco_hydro_79C"/>
    <property type="match status" value="1"/>
</dbReference>
<dbReference type="InterPro" id="IPR031728">
    <property type="entry name" value="GlcAase_C"/>
</dbReference>
<organism evidence="5 6">
    <name type="scientific">Meira miltonrushii</name>
    <dbReference type="NCBI Taxonomy" id="1280837"/>
    <lineage>
        <taxon>Eukaryota</taxon>
        <taxon>Fungi</taxon>
        <taxon>Dikarya</taxon>
        <taxon>Basidiomycota</taxon>
        <taxon>Ustilaginomycotina</taxon>
        <taxon>Exobasidiomycetes</taxon>
        <taxon>Exobasidiales</taxon>
        <taxon>Brachybasidiaceae</taxon>
        <taxon>Meira</taxon>
    </lineage>
</organism>
<feature type="domain" description="T cell CD4 receptor C-terminal region" evidence="3">
    <location>
        <begin position="572"/>
        <end position="600"/>
    </location>
</feature>
<evidence type="ECO:0000256" key="1">
    <source>
        <dbReference type="SAM" id="MobiDB-lite"/>
    </source>
</evidence>
<dbReference type="RefSeq" id="XP_025356123.1">
    <property type="nucleotide sequence ID" value="XM_025496405.1"/>
</dbReference>
<dbReference type="InterPro" id="IPR013780">
    <property type="entry name" value="Glyco_hydro_b"/>
</dbReference>
<dbReference type="Gene3D" id="3.20.20.80">
    <property type="entry name" value="Glycosidases"/>
    <property type="match status" value="1"/>
</dbReference>
<dbReference type="InterPro" id="IPR052974">
    <property type="entry name" value="GH79_Enzymes"/>
</dbReference>
<dbReference type="InParanoid" id="A0A316VII6"/>
<proteinExistence type="predicted"/>
<feature type="non-terminal residue" evidence="5">
    <location>
        <position position="612"/>
    </location>
</feature>
<feature type="compositionally biased region" description="Polar residues" evidence="1">
    <location>
        <begin position="1"/>
        <end position="18"/>
    </location>
</feature>